<accession>A0A6D1AIX1</accession>
<sequence>NDLRDILAAMEKGDKRAQFAFDLYCQKIVDFVANYANKLENKIDAIVFTAGVGENTPELREQVVNSLHFANIKLDKNKNFGKIGE</sequence>
<dbReference type="EC" id="2.7.2.1" evidence="6"/>
<keyword evidence="4" id="KW-0067">ATP-binding</keyword>
<dbReference type="GO" id="GO:0005524">
    <property type="term" value="F:ATP binding"/>
    <property type="evidence" value="ECO:0007669"/>
    <property type="project" value="UniProtKB-KW"/>
</dbReference>
<dbReference type="Gene3D" id="3.30.420.40">
    <property type="match status" value="1"/>
</dbReference>
<dbReference type="PANTHER" id="PTHR21060:SF15">
    <property type="entry name" value="ACETATE KINASE-RELATED"/>
    <property type="match status" value="1"/>
</dbReference>
<evidence type="ECO:0000256" key="5">
    <source>
        <dbReference type="RuleBase" id="RU003835"/>
    </source>
</evidence>
<dbReference type="EMBL" id="JAAHTE010000753">
    <property type="protein sequence ID" value="NEU03055.1"/>
    <property type="molecule type" value="Genomic_DNA"/>
</dbReference>
<feature type="non-terminal residue" evidence="6">
    <location>
        <position position="85"/>
    </location>
</feature>
<dbReference type="SUPFAM" id="SSF53067">
    <property type="entry name" value="Actin-like ATPase domain"/>
    <property type="match status" value="1"/>
</dbReference>
<dbReference type="AlphaFoldDB" id="A0A6D1AIX1"/>
<gene>
    <name evidence="6" type="ORF">G3563_29340</name>
</gene>
<evidence type="ECO:0000256" key="4">
    <source>
        <dbReference type="ARBA" id="ARBA00022840"/>
    </source>
</evidence>
<dbReference type="Pfam" id="PF00871">
    <property type="entry name" value="Acetate_kinase"/>
    <property type="match status" value="1"/>
</dbReference>
<keyword evidence="1 5" id="KW-0808">Transferase</keyword>
<reference evidence="6" key="1">
    <citation type="submission" date="2020-02" db="EMBL/GenBank/DDBJ databases">
        <title>Investigating the Use of Bacteriophages as New Decolonization Strategy for Intestinal Carriage of CTX-M-15-producing ST131 Escherichia coli: an In Vitro Continuous Culture System Model.</title>
        <authorList>
            <person name="Bernasconi O.J."/>
            <person name="Campos-Madueno E.I."/>
            <person name="Dona V."/>
            <person name="Perreten V."/>
            <person name="Carattoli A."/>
            <person name="Endimiani A."/>
        </authorList>
    </citation>
    <scope>NUCLEOTIDE SEQUENCE</scope>
    <source>
        <strain evidence="6">4901.28</strain>
    </source>
</reference>
<dbReference type="InterPro" id="IPR000890">
    <property type="entry name" value="Aliphatic_acid_kin_short-chain"/>
</dbReference>
<dbReference type="PRINTS" id="PR00471">
    <property type="entry name" value="ACETATEKNASE"/>
</dbReference>
<evidence type="ECO:0000256" key="3">
    <source>
        <dbReference type="ARBA" id="ARBA00022777"/>
    </source>
</evidence>
<dbReference type="PANTHER" id="PTHR21060">
    <property type="entry name" value="ACETATE KINASE"/>
    <property type="match status" value="1"/>
</dbReference>
<feature type="non-terminal residue" evidence="6">
    <location>
        <position position="1"/>
    </location>
</feature>
<dbReference type="InterPro" id="IPR043129">
    <property type="entry name" value="ATPase_NBD"/>
</dbReference>
<dbReference type="GO" id="GO:0008776">
    <property type="term" value="F:acetate kinase activity"/>
    <property type="evidence" value="ECO:0007669"/>
    <property type="project" value="UniProtKB-EC"/>
</dbReference>
<comment type="similarity">
    <text evidence="5">Belongs to the acetokinase family.</text>
</comment>
<comment type="caution">
    <text evidence="6">The sequence shown here is derived from an EMBL/GenBank/DDBJ whole genome shotgun (WGS) entry which is preliminary data.</text>
</comment>
<evidence type="ECO:0000256" key="1">
    <source>
        <dbReference type="ARBA" id="ARBA00022679"/>
    </source>
</evidence>
<evidence type="ECO:0000256" key="2">
    <source>
        <dbReference type="ARBA" id="ARBA00022741"/>
    </source>
</evidence>
<keyword evidence="3 5" id="KW-0418">Kinase</keyword>
<organism evidence="6">
    <name type="scientific">Escherichia coli</name>
    <dbReference type="NCBI Taxonomy" id="562"/>
    <lineage>
        <taxon>Bacteria</taxon>
        <taxon>Pseudomonadati</taxon>
        <taxon>Pseudomonadota</taxon>
        <taxon>Gammaproteobacteria</taxon>
        <taxon>Enterobacterales</taxon>
        <taxon>Enterobacteriaceae</taxon>
        <taxon>Escherichia</taxon>
    </lineage>
</organism>
<protein>
    <submittedName>
        <fullName evidence="6">Acetate kinase</fullName>
        <ecNumber evidence="6">2.7.2.1</ecNumber>
    </submittedName>
</protein>
<evidence type="ECO:0000313" key="6">
    <source>
        <dbReference type="EMBL" id="NEU03055.1"/>
    </source>
</evidence>
<keyword evidence="2" id="KW-0547">Nucleotide-binding</keyword>
<proteinExistence type="inferred from homology"/>
<name>A0A6D1AIX1_ECOLX</name>
<dbReference type="GO" id="GO:0006083">
    <property type="term" value="P:acetate metabolic process"/>
    <property type="evidence" value="ECO:0007669"/>
    <property type="project" value="TreeGrafter"/>
</dbReference>